<dbReference type="SUPFAM" id="SSF51261">
    <property type="entry name" value="Duplicated hybrid motif"/>
    <property type="match status" value="1"/>
</dbReference>
<proteinExistence type="predicted"/>
<dbReference type="PANTHER" id="PTHR21666:SF270">
    <property type="entry name" value="MUREIN HYDROLASE ACTIVATOR ENVC"/>
    <property type="match status" value="1"/>
</dbReference>
<dbReference type="CDD" id="cd12797">
    <property type="entry name" value="M23_peptidase"/>
    <property type="match status" value="1"/>
</dbReference>
<dbReference type="Pfam" id="PF01476">
    <property type="entry name" value="LysM"/>
    <property type="match status" value="1"/>
</dbReference>
<dbReference type="PROSITE" id="PS51257">
    <property type="entry name" value="PROKAR_LIPOPROTEIN"/>
    <property type="match status" value="1"/>
</dbReference>
<dbReference type="InterPro" id="IPR050570">
    <property type="entry name" value="Cell_wall_metabolism_enzyme"/>
</dbReference>
<evidence type="ECO:0000313" key="3">
    <source>
        <dbReference type="EMBL" id="QCP55033.1"/>
    </source>
</evidence>
<dbReference type="InterPro" id="IPR011055">
    <property type="entry name" value="Dup_hybrid_motif"/>
</dbReference>
<dbReference type="Pfam" id="PF01551">
    <property type="entry name" value="Peptidase_M23"/>
    <property type="match status" value="1"/>
</dbReference>
<dbReference type="InterPro" id="IPR036779">
    <property type="entry name" value="LysM_dom_sf"/>
</dbReference>
<dbReference type="KEGG" id="tvl:FAZ95_36885"/>
<dbReference type="PANTHER" id="PTHR21666">
    <property type="entry name" value="PEPTIDASE-RELATED"/>
    <property type="match status" value="1"/>
</dbReference>
<dbReference type="PROSITE" id="PS51782">
    <property type="entry name" value="LYSM"/>
    <property type="match status" value="1"/>
</dbReference>
<name>A0A4P8J3X6_9BURK</name>
<reference evidence="3 4" key="1">
    <citation type="submission" date="2019-05" db="EMBL/GenBank/DDBJ databases">
        <title>Burkholderia sp. DHOD12, isolated from subtropical forest soil.</title>
        <authorList>
            <person name="Gao Z.-H."/>
            <person name="Qiu L.-H."/>
        </authorList>
    </citation>
    <scope>NUCLEOTIDE SEQUENCE [LARGE SCALE GENOMIC DNA]</scope>
    <source>
        <strain evidence="3 4">DHOD12</strain>
    </source>
</reference>
<sequence>MTRLTFMVFLSVVLMGASGCTSPSWTRPQSDNTSVSRMTVPPGYYRVNPGDSLDGIATAFGRRLQDVVRWNGLAGSEAIVPGQLLRVAPPVIADRQPPAVHDVVLEVPETLKASGFIWPVQGRVIEPFVAGKSHGVLIGGAPGEPVKAAAAGRVVYAGTAIAAYGPLVIIKHRYGLVTAYAQNGRLLVKDNEAVTQGQVIAEVGVKEDGHSVLQFEVRRNGRQVDPLSLLPAQSRREIPKGGAHR</sequence>
<evidence type="ECO:0000256" key="1">
    <source>
        <dbReference type="SAM" id="SignalP"/>
    </source>
</evidence>
<dbReference type="Gene3D" id="2.70.70.10">
    <property type="entry name" value="Glucose Permease (Domain IIA)"/>
    <property type="match status" value="1"/>
</dbReference>
<dbReference type="EMBL" id="CP040078">
    <property type="protein sequence ID" value="QCP55033.1"/>
    <property type="molecule type" value="Genomic_DNA"/>
</dbReference>
<protein>
    <submittedName>
        <fullName evidence="3">LysM peptidoglycan-binding domain-containing protein</fullName>
    </submittedName>
</protein>
<dbReference type="InterPro" id="IPR016047">
    <property type="entry name" value="M23ase_b-sheet_dom"/>
</dbReference>
<dbReference type="AlphaFoldDB" id="A0A4P8J3X6"/>
<feature type="chain" id="PRO_5020396330" evidence="1">
    <location>
        <begin position="20"/>
        <end position="245"/>
    </location>
</feature>
<dbReference type="Gene3D" id="3.10.350.10">
    <property type="entry name" value="LysM domain"/>
    <property type="match status" value="1"/>
</dbReference>
<feature type="signal peptide" evidence="1">
    <location>
        <begin position="1"/>
        <end position="19"/>
    </location>
</feature>
<dbReference type="OrthoDB" id="9795421at2"/>
<dbReference type="Proteomes" id="UP000298656">
    <property type="component" value="Chromosome 2"/>
</dbReference>
<organism evidence="3 4">
    <name type="scientific">Trinickia violacea</name>
    <dbReference type="NCBI Taxonomy" id="2571746"/>
    <lineage>
        <taxon>Bacteria</taxon>
        <taxon>Pseudomonadati</taxon>
        <taxon>Pseudomonadota</taxon>
        <taxon>Betaproteobacteria</taxon>
        <taxon>Burkholderiales</taxon>
        <taxon>Burkholderiaceae</taxon>
        <taxon>Trinickia</taxon>
    </lineage>
</organism>
<evidence type="ECO:0000313" key="4">
    <source>
        <dbReference type="Proteomes" id="UP000298656"/>
    </source>
</evidence>
<gene>
    <name evidence="3" type="ORF">FAZ95_36885</name>
</gene>
<keyword evidence="1" id="KW-0732">Signal</keyword>
<dbReference type="SMART" id="SM00257">
    <property type="entry name" value="LysM"/>
    <property type="match status" value="1"/>
</dbReference>
<dbReference type="GO" id="GO:0004222">
    <property type="term" value="F:metalloendopeptidase activity"/>
    <property type="evidence" value="ECO:0007669"/>
    <property type="project" value="TreeGrafter"/>
</dbReference>
<dbReference type="InterPro" id="IPR018392">
    <property type="entry name" value="LysM"/>
</dbReference>
<dbReference type="CDD" id="cd00118">
    <property type="entry name" value="LysM"/>
    <property type="match status" value="1"/>
</dbReference>
<accession>A0A4P8J3X6</accession>
<keyword evidence="4" id="KW-1185">Reference proteome</keyword>
<evidence type="ECO:0000259" key="2">
    <source>
        <dbReference type="PROSITE" id="PS51782"/>
    </source>
</evidence>
<feature type="domain" description="LysM" evidence="2">
    <location>
        <begin position="43"/>
        <end position="87"/>
    </location>
</feature>